<dbReference type="EMBL" id="FLRE01001695">
    <property type="protein sequence ID" value="SBT57033.1"/>
    <property type="molecule type" value="Genomic_DNA"/>
</dbReference>
<evidence type="ECO:0000313" key="2">
    <source>
        <dbReference type="EMBL" id="SBT57033.1"/>
    </source>
</evidence>
<keyword evidence="4" id="KW-1185">Reference proteome</keyword>
<dbReference type="Proteomes" id="UP000078550">
    <property type="component" value="Unassembled WGS sequence"/>
</dbReference>
<sequence>MYFKLSFAVTNEDLPADKFDDECIKHLNINALYNVSHDEDFSNQIHEWTKEFKSKFIKYYLQIWDSSTDKEFREKRCRDFNYWVKYIIDQVNKIVKTKPKASEYANQIKERAELILNDRNIYGCKLDIADTTEERYIKKQLDNFCENRDAFEKKLKNYNHKECEKYKNYIKMRKDAFIRFMASRTIKNNTYLHINEKCNFDKGCAIFPQIRCDSIRNEVIKEEQSSENELCVSSVKYPSFVSLQEGSPENTEDSFPVKKILSVSTPVAGAIAFSVVLYKFSPIGSFLNRGRNNFNPLQDGFDQQENQDFLGSPDFLNTNPDNNIYQIAYHTT</sequence>
<gene>
    <name evidence="1" type="ORF">POVWA1_063430</name>
    <name evidence="2" type="ORF">POVWA2_076930</name>
</gene>
<proteinExistence type="predicted"/>
<reference evidence="3 4" key="2">
    <citation type="submission" date="2016-05" db="EMBL/GenBank/DDBJ databases">
        <authorList>
            <person name="Naeem Raeece"/>
        </authorList>
    </citation>
    <scope>NUCLEOTIDE SEQUENCE [LARGE SCALE GENOMIC DNA]</scope>
</reference>
<reference evidence="1" key="1">
    <citation type="submission" date="2016-05" db="EMBL/GenBank/DDBJ databases">
        <authorList>
            <person name="Lavstsen T."/>
            <person name="Jespersen J.S."/>
        </authorList>
    </citation>
    <scope>NUCLEOTIDE SEQUENCE [LARGE SCALE GENOMIC DNA]</scope>
</reference>
<dbReference type="Proteomes" id="UP000078555">
    <property type="component" value="Unassembled WGS sequence"/>
</dbReference>
<evidence type="ECO:0000313" key="3">
    <source>
        <dbReference type="Proteomes" id="UP000078550"/>
    </source>
</evidence>
<protein>
    <submittedName>
        <fullName evidence="1">PIR Superfamily Protein</fullName>
    </submittedName>
</protein>
<name>A0A1A9A753_PLAOA</name>
<accession>A0A1A9A753</accession>
<dbReference type="AlphaFoldDB" id="A0A1A9A753"/>
<evidence type="ECO:0000313" key="4">
    <source>
        <dbReference type="Proteomes" id="UP000078555"/>
    </source>
</evidence>
<organism evidence="1 4">
    <name type="scientific">Plasmodium ovale wallikeri</name>
    <dbReference type="NCBI Taxonomy" id="864142"/>
    <lineage>
        <taxon>Eukaryota</taxon>
        <taxon>Sar</taxon>
        <taxon>Alveolata</taxon>
        <taxon>Apicomplexa</taxon>
        <taxon>Aconoidasida</taxon>
        <taxon>Haemosporida</taxon>
        <taxon>Plasmodiidae</taxon>
        <taxon>Plasmodium</taxon>
        <taxon>Plasmodium (Plasmodium)</taxon>
    </lineage>
</organism>
<evidence type="ECO:0000313" key="1">
    <source>
        <dbReference type="EMBL" id="SBT52304.1"/>
    </source>
</evidence>
<dbReference type="EMBL" id="FLRD01000289">
    <property type="protein sequence ID" value="SBT52304.1"/>
    <property type="molecule type" value="Genomic_DNA"/>
</dbReference>